<evidence type="ECO:0000313" key="2">
    <source>
        <dbReference type="EMBL" id="ATQ68126.1"/>
    </source>
</evidence>
<keyword evidence="3" id="KW-1185">Reference proteome</keyword>
<organism evidence="2 3">
    <name type="scientific">Methylosinus trichosporium (strain ATCC 35070 / NCIMB 11131 / UNIQEM 75 / OB3b)</name>
    <dbReference type="NCBI Taxonomy" id="595536"/>
    <lineage>
        <taxon>Bacteria</taxon>
        <taxon>Pseudomonadati</taxon>
        <taxon>Pseudomonadota</taxon>
        <taxon>Alphaproteobacteria</taxon>
        <taxon>Hyphomicrobiales</taxon>
        <taxon>Methylocystaceae</taxon>
        <taxon>Methylosinus</taxon>
    </lineage>
</organism>
<dbReference type="SUPFAM" id="SSF53474">
    <property type="entry name" value="alpha/beta-Hydrolases"/>
    <property type="match status" value="1"/>
</dbReference>
<dbReference type="KEGG" id="mtw:CQW49_09700"/>
<dbReference type="InterPro" id="IPR029058">
    <property type="entry name" value="AB_hydrolase_fold"/>
</dbReference>
<evidence type="ECO:0000256" key="1">
    <source>
        <dbReference type="SAM" id="MobiDB-lite"/>
    </source>
</evidence>
<sequence length="798" mass="87974">MEIGGPASEIACFELQVVGGKPKRRLSIEAVANEALENGRIRLIFNTPELRPLRAVKPVLKTPEGGFQDIAVPKNFDLDNLLPISLNDLRKIVFHRASRTSRPETLTFIMDQVYRSPENGKFERIEAAKILAYQALENIEVDAFSIAGARIDKALGWVPELPDEYGVAKTSRYQSRISLLYVRYLLDLFQDNAAAVDKDLRLIFESAGFVKECPIAAYNLTLALLSAGLIASGRGDVAGAQTAWSKVIELFRAAAASMPSIKPATFTELTVALDAAKQASWALEELRIRRSIEKNGLTPEKLAREFSRLRNGNACSFMAQRLRSVIAQGAAPAAPPPKKAVLTPAPRMTAQTSMDLFDKGSSSMRVARSSMVDERTEIFDGAGIRVVAVPRNSPGLLVVSFTGRDHAPPAEIGAGEGFLTKNDVDAVHVISKQNHWWNTPDWSEALKAIAAYAVTRGGPEIVTYGSSMGGHGALVASKPLGAARVVAYAPQFSVDPKLVPWEKRWLSDVKSIKFMGAPFADSVAATDCIFIFSDPFFEADQRHVMEISRHAPIRHLRVAFADHDVSRVLSDCGLLSKITLQALRGELSVSEFLRSYRAHRGRTALVYGGVSRLLHQRKHIDPALAFGRRAFEMLVADKSGKANAERDRLVTGYLELLVDQKRAEDALSVSEQWRDRRSGRHFVFRRLEAQALAQSGQTQAACDEIERAMAERPSERTTHTIAAEIFQKSDDAHRTLEFFQRHEGDLSRYPASIIAFVRLLQNYGHMAVAEQLLMKGAASSPKDEKAMKSARKLFGAET</sequence>
<feature type="region of interest" description="Disordered" evidence="1">
    <location>
        <begin position="777"/>
        <end position="798"/>
    </location>
</feature>
<dbReference type="STRING" id="595536.GCA_000178815_03218"/>
<dbReference type="InterPro" id="IPR011990">
    <property type="entry name" value="TPR-like_helical_dom_sf"/>
</dbReference>
<accession>A0A2D2CZJ2</accession>
<dbReference type="AlphaFoldDB" id="A0A2D2CZJ2"/>
<name>A0A2D2CZJ2_METT3</name>
<dbReference type="EMBL" id="CP023737">
    <property type="protein sequence ID" value="ATQ68126.1"/>
    <property type="molecule type" value="Genomic_DNA"/>
</dbReference>
<evidence type="ECO:0000313" key="3">
    <source>
        <dbReference type="Proteomes" id="UP000230709"/>
    </source>
</evidence>
<protein>
    <submittedName>
        <fullName evidence="2">Uncharacterized protein</fullName>
    </submittedName>
</protein>
<dbReference type="Gene3D" id="1.25.40.10">
    <property type="entry name" value="Tetratricopeptide repeat domain"/>
    <property type="match status" value="1"/>
</dbReference>
<reference evidence="3" key="1">
    <citation type="submission" date="2017-10" db="EMBL/GenBank/DDBJ databases">
        <title>Completed PacBio SMRT sequence of Methylosinus trichosporium OB3b reveals presence of a third large plasmid.</title>
        <authorList>
            <person name="Charles T.C."/>
            <person name="Lynch M.D.J."/>
            <person name="Heil J.R."/>
            <person name="Cheng J."/>
        </authorList>
    </citation>
    <scope>NUCLEOTIDE SEQUENCE [LARGE SCALE GENOMIC DNA]</scope>
    <source>
        <strain evidence="3">OB3b</strain>
    </source>
</reference>
<dbReference type="Proteomes" id="UP000230709">
    <property type="component" value="Chromosome"/>
</dbReference>
<gene>
    <name evidence="2" type="ORF">CQW49_09700</name>
</gene>
<proteinExistence type="predicted"/>